<dbReference type="Gene3D" id="3.40.50.1820">
    <property type="entry name" value="alpha/beta hydrolase"/>
    <property type="match status" value="1"/>
</dbReference>
<dbReference type="PANTHER" id="PTHR22946:SF12">
    <property type="entry name" value="CONIDIAL PIGMENT BIOSYNTHESIS PROTEIN AYG1 (AFU_ORTHOLOGUE AFUA_2G17550)"/>
    <property type="match status" value="1"/>
</dbReference>
<reference evidence="2 3" key="1">
    <citation type="submission" date="2024-01" db="EMBL/GenBank/DDBJ databases">
        <title>Complete genome of Cladobotryum mycophilum ATHUM6906.</title>
        <authorList>
            <person name="Christinaki A.C."/>
            <person name="Myridakis A.I."/>
            <person name="Kouvelis V.N."/>
        </authorList>
    </citation>
    <scope>NUCLEOTIDE SEQUENCE [LARGE SCALE GENOMIC DNA]</scope>
    <source>
        <strain evidence="2 3">ATHUM6906</strain>
    </source>
</reference>
<name>A0ABR0SHD4_9HYPO</name>
<dbReference type="SUPFAM" id="SSF53474">
    <property type="entry name" value="alpha/beta-Hydrolases"/>
    <property type="match status" value="1"/>
</dbReference>
<evidence type="ECO:0000313" key="3">
    <source>
        <dbReference type="Proteomes" id="UP001338125"/>
    </source>
</evidence>
<sequence>MFWPNLLVASAALGLASPTQIRSFTLNKRANSTTDPMYQLSADSDFHFEMLRPLSIAPYGGSDIGEVLIAAQQIKPGNFDSYYDGFFALAQRAHNISQKINAKKFPVSAREAAFKAATYYRSTDFYLHGNWSDPRIYSLWNQTLDLWNKANSLLDIPGERINLKGPNFTIPAIFFNCGKPGKRPTIIVGTGYDGSQEELYHIMGQAILQRGYNAIVYEGPGQPSVRRYQNKGFIPDWEKVVTPIVDYALTRDDVDPKAIGLVGSSFGGYLAPRAAAFEHRLAAVFALDGVYDFGAVVMNSLGPELEALFKAGNKTAVDKILMEVINDPSTPTAVRWSLQQGLWTFYTHSPFEWLTQIQQYTLKDVVQNIKAPVFVGDAQNDIFFPGQAKELADKLGKLGHYHLFENILGAGEHCSTGGYVLANQVAFDWFEEVISVGGNGTNCDE</sequence>
<feature type="signal peptide" evidence="1">
    <location>
        <begin position="1"/>
        <end position="18"/>
    </location>
</feature>
<organism evidence="2 3">
    <name type="scientific">Cladobotryum mycophilum</name>
    <dbReference type="NCBI Taxonomy" id="491253"/>
    <lineage>
        <taxon>Eukaryota</taxon>
        <taxon>Fungi</taxon>
        <taxon>Dikarya</taxon>
        <taxon>Ascomycota</taxon>
        <taxon>Pezizomycotina</taxon>
        <taxon>Sordariomycetes</taxon>
        <taxon>Hypocreomycetidae</taxon>
        <taxon>Hypocreales</taxon>
        <taxon>Hypocreaceae</taxon>
        <taxon>Cladobotryum</taxon>
    </lineage>
</organism>
<protein>
    <submittedName>
        <fullName evidence="2">Hydrolase acrC-like protein</fullName>
    </submittedName>
</protein>
<dbReference type="EMBL" id="JAVFKD010000014">
    <property type="protein sequence ID" value="KAK5991582.1"/>
    <property type="molecule type" value="Genomic_DNA"/>
</dbReference>
<dbReference type="PANTHER" id="PTHR22946">
    <property type="entry name" value="DIENELACTONE HYDROLASE DOMAIN-CONTAINING PROTEIN-RELATED"/>
    <property type="match status" value="1"/>
</dbReference>
<dbReference type="InterPro" id="IPR029058">
    <property type="entry name" value="AB_hydrolase_fold"/>
</dbReference>
<comment type="caution">
    <text evidence="2">The sequence shown here is derived from an EMBL/GenBank/DDBJ whole genome shotgun (WGS) entry which is preliminary data.</text>
</comment>
<dbReference type="InterPro" id="IPR050261">
    <property type="entry name" value="FrsA_esterase"/>
</dbReference>
<proteinExistence type="predicted"/>
<gene>
    <name evidence="2" type="ORF">PT974_09867</name>
</gene>
<evidence type="ECO:0000313" key="2">
    <source>
        <dbReference type="EMBL" id="KAK5991582.1"/>
    </source>
</evidence>
<keyword evidence="1" id="KW-0732">Signal</keyword>
<evidence type="ECO:0000256" key="1">
    <source>
        <dbReference type="SAM" id="SignalP"/>
    </source>
</evidence>
<dbReference type="Proteomes" id="UP001338125">
    <property type="component" value="Unassembled WGS sequence"/>
</dbReference>
<dbReference type="Gene3D" id="1.20.1440.110">
    <property type="entry name" value="acylaminoacyl peptidase"/>
    <property type="match status" value="1"/>
</dbReference>
<accession>A0ABR0SHD4</accession>
<feature type="chain" id="PRO_5047127897" evidence="1">
    <location>
        <begin position="19"/>
        <end position="445"/>
    </location>
</feature>
<keyword evidence="3" id="KW-1185">Reference proteome</keyword>